<accession>A0A081P815</accession>
<dbReference type="Proteomes" id="UP000028123">
    <property type="component" value="Unassembled WGS sequence"/>
</dbReference>
<keyword evidence="2" id="KW-1185">Reference proteome</keyword>
<dbReference type="OrthoDB" id="2587127at2"/>
<name>A0A081P815_9BACL</name>
<dbReference type="AlphaFoldDB" id="A0A081P815"/>
<sequence length="195" mass="21941">MDIQVLSSQTIELERNRVSILGPNLEMHDCTVISEADGKGMTFVGLRMHGGIFHQKRALKDFHFQGAHFSRVRFMGNYLGCDFGDWDDINRSSVSECDFSSARMHECRLLNCDMKGIHIPKWPCFCLSNPAEARDFVNSQSWPKKIGLILDIYTDEDRECVAMIGDASVLAKESGLPLSEVRSLLMVIPGIDIID</sequence>
<organism evidence="1 2">
    <name type="scientific">Paenibacillus tyrfis</name>
    <dbReference type="NCBI Taxonomy" id="1501230"/>
    <lineage>
        <taxon>Bacteria</taxon>
        <taxon>Bacillati</taxon>
        <taxon>Bacillota</taxon>
        <taxon>Bacilli</taxon>
        <taxon>Bacillales</taxon>
        <taxon>Paenibacillaceae</taxon>
        <taxon>Paenibacillus</taxon>
    </lineage>
</organism>
<evidence type="ECO:0000313" key="1">
    <source>
        <dbReference type="EMBL" id="KEQ26838.1"/>
    </source>
</evidence>
<dbReference type="eggNOG" id="ENOG502ZAED">
    <property type="taxonomic scope" value="Bacteria"/>
</dbReference>
<evidence type="ECO:0008006" key="3">
    <source>
        <dbReference type="Google" id="ProtNLM"/>
    </source>
</evidence>
<evidence type="ECO:0000313" key="2">
    <source>
        <dbReference type="Proteomes" id="UP000028123"/>
    </source>
</evidence>
<dbReference type="EMBL" id="JNVM01000005">
    <property type="protein sequence ID" value="KEQ26838.1"/>
    <property type="molecule type" value="Genomic_DNA"/>
</dbReference>
<dbReference type="RefSeq" id="WP_036678066.1">
    <property type="nucleotide sequence ID" value="NZ_JNVM01000005.1"/>
</dbReference>
<dbReference type="Gene3D" id="2.160.20.80">
    <property type="entry name" value="E3 ubiquitin-protein ligase SopA"/>
    <property type="match status" value="1"/>
</dbReference>
<comment type="caution">
    <text evidence="1">The sequence shown here is derived from an EMBL/GenBank/DDBJ whole genome shotgun (WGS) entry which is preliminary data.</text>
</comment>
<protein>
    <recommendedName>
        <fullName evidence="3">Pentapeptide repeat-containing protein</fullName>
    </recommendedName>
</protein>
<gene>
    <name evidence="1" type="ORF">ET33_29250</name>
</gene>
<reference evidence="1 2" key="1">
    <citation type="submission" date="2014-06" db="EMBL/GenBank/DDBJ databases">
        <title>Draft genome sequence of Paenibacillus sp. MSt1.</title>
        <authorList>
            <person name="Aw Y.K."/>
            <person name="Ong K.S."/>
            <person name="Gan H.M."/>
            <person name="Lee S.M."/>
        </authorList>
    </citation>
    <scope>NUCLEOTIDE SEQUENCE [LARGE SCALE GENOMIC DNA]</scope>
    <source>
        <strain evidence="1 2">MSt1</strain>
    </source>
</reference>
<dbReference type="SUPFAM" id="SSF141571">
    <property type="entry name" value="Pentapeptide repeat-like"/>
    <property type="match status" value="1"/>
</dbReference>
<proteinExistence type="predicted"/>